<dbReference type="InterPro" id="IPR004807">
    <property type="entry name" value="UvrB"/>
</dbReference>
<reference evidence="2" key="1">
    <citation type="journal article" date="2012" name="PLoS ONE">
        <title>Gene sets for utilization of primary and secondary nutrition supplies in the distal gut of endangered iberian lynx.</title>
        <authorList>
            <person name="Alcaide M."/>
            <person name="Messina E."/>
            <person name="Richter M."/>
            <person name="Bargiela R."/>
            <person name="Peplies J."/>
            <person name="Huws S.A."/>
            <person name="Newbold C.J."/>
            <person name="Golyshin P.N."/>
            <person name="Simon M.A."/>
            <person name="Lopez G."/>
            <person name="Yakimov M.M."/>
            <person name="Ferrer M."/>
        </authorList>
    </citation>
    <scope>NUCLEOTIDE SEQUENCE</scope>
</reference>
<evidence type="ECO:0000313" key="2">
    <source>
        <dbReference type="EMBL" id="EJX07313.1"/>
    </source>
</evidence>
<dbReference type="InterPro" id="IPR014001">
    <property type="entry name" value="Helicase_ATP-bd"/>
</dbReference>
<proteinExistence type="predicted"/>
<dbReference type="AlphaFoldDB" id="J9GWD6"/>
<feature type="domain" description="Helicase ATP-binding" evidence="1">
    <location>
        <begin position="25"/>
        <end position="100"/>
    </location>
</feature>
<dbReference type="GO" id="GO:0009380">
    <property type="term" value="C:excinuclease repair complex"/>
    <property type="evidence" value="ECO:0007669"/>
    <property type="project" value="InterPro"/>
</dbReference>
<dbReference type="Gene3D" id="3.40.50.300">
    <property type="entry name" value="P-loop containing nucleotide triphosphate hydrolases"/>
    <property type="match status" value="1"/>
</dbReference>
<dbReference type="PANTHER" id="PTHR24029">
    <property type="entry name" value="UVRABC SYSTEM PROTEIN B"/>
    <property type="match status" value="1"/>
</dbReference>
<dbReference type="PANTHER" id="PTHR24029:SF0">
    <property type="entry name" value="UVRABC SYSTEM PROTEIN B"/>
    <property type="match status" value="1"/>
</dbReference>
<name>J9GWD6_9ZZZZ</name>
<comment type="caution">
    <text evidence="2">The sequence shown here is derived from an EMBL/GenBank/DDBJ whole genome shotgun (WGS) entry which is preliminary data.</text>
</comment>
<dbReference type="GO" id="GO:0005524">
    <property type="term" value="F:ATP binding"/>
    <property type="evidence" value="ECO:0007669"/>
    <property type="project" value="InterPro"/>
</dbReference>
<dbReference type="InterPro" id="IPR027417">
    <property type="entry name" value="P-loop_NTPase"/>
</dbReference>
<dbReference type="GO" id="GO:0016887">
    <property type="term" value="F:ATP hydrolysis activity"/>
    <property type="evidence" value="ECO:0007669"/>
    <property type="project" value="InterPro"/>
</dbReference>
<protein>
    <submittedName>
        <fullName evidence="2">Excinuclease ABC subunit B</fullName>
    </submittedName>
</protein>
<sequence length="100" mass="11105">MNKFELTSTYKPTGDQPEAIAQLTEGVLHGIPAQTLLGVTGSGKTFTIANVIANVNKPTLVLSHNKTLAAQLYSEFKGFFPKNSVEYYVSYYDYYQPEAY</sequence>
<dbReference type="GO" id="GO:0006289">
    <property type="term" value="P:nucleotide-excision repair"/>
    <property type="evidence" value="ECO:0007669"/>
    <property type="project" value="InterPro"/>
</dbReference>
<dbReference type="EMBL" id="AMCI01000908">
    <property type="protein sequence ID" value="EJX07313.1"/>
    <property type="molecule type" value="Genomic_DNA"/>
</dbReference>
<dbReference type="GO" id="GO:0003677">
    <property type="term" value="F:DNA binding"/>
    <property type="evidence" value="ECO:0007669"/>
    <property type="project" value="InterPro"/>
</dbReference>
<accession>J9GWD6</accession>
<dbReference type="PROSITE" id="PS51192">
    <property type="entry name" value="HELICASE_ATP_BIND_1"/>
    <property type="match status" value="1"/>
</dbReference>
<dbReference type="InterPro" id="IPR006935">
    <property type="entry name" value="Helicase/UvrB_N"/>
</dbReference>
<gene>
    <name evidence="2" type="ORF">EVA_04575</name>
</gene>
<dbReference type="SUPFAM" id="SSF52540">
    <property type="entry name" value="P-loop containing nucleoside triphosphate hydrolases"/>
    <property type="match status" value="1"/>
</dbReference>
<organism evidence="2">
    <name type="scientific">gut metagenome</name>
    <dbReference type="NCBI Taxonomy" id="749906"/>
    <lineage>
        <taxon>unclassified sequences</taxon>
        <taxon>metagenomes</taxon>
        <taxon>organismal metagenomes</taxon>
    </lineage>
</organism>
<dbReference type="Pfam" id="PF04851">
    <property type="entry name" value="ResIII"/>
    <property type="match status" value="1"/>
</dbReference>
<feature type="non-terminal residue" evidence="2">
    <location>
        <position position="100"/>
    </location>
</feature>
<evidence type="ECO:0000259" key="1">
    <source>
        <dbReference type="PROSITE" id="PS51192"/>
    </source>
</evidence>